<keyword evidence="1" id="KW-1133">Transmembrane helix</keyword>
<feature type="transmembrane region" description="Helical" evidence="1">
    <location>
        <begin position="20"/>
        <end position="42"/>
    </location>
</feature>
<feature type="transmembrane region" description="Helical" evidence="1">
    <location>
        <begin position="69"/>
        <end position="91"/>
    </location>
</feature>
<keyword evidence="1" id="KW-0812">Transmembrane</keyword>
<dbReference type="AlphaFoldDB" id="A0A2W4U2Q9"/>
<dbReference type="EMBL" id="QBMC01000098">
    <property type="protein sequence ID" value="PZO15122.1"/>
    <property type="molecule type" value="Genomic_DNA"/>
</dbReference>
<evidence type="ECO:0000256" key="1">
    <source>
        <dbReference type="SAM" id="Phobius"/>
    </source>
</evidence>
<comment type="caution">
    <text evidence="2">The sequence shown here is derived from an EMBL/GenBank/DDBJ whole genome shotgun (WGS) entry which is preliminary data.</text>
</comment>
<keyword evidence="1" id="KW-0472">Membrane</keyword>
<dbReference type="Proteomes" id="UP000249354">
    <property type="component" value="Unassembled WGS sequence"/>
</dbReference>
<reference evidence="2 3" key="2">
    <citation type="submission" date="2018-06" db="EMBL/GenBank/DDBJ databases">
        <title>Metagenomic assembly of (sub)arctic Cyanobacteria and their associated microbiome from non-axenic cultures.</title>
        <authorList>
            <person name="Baurain D."/>
        </authorList>
    </citation>
    <scope>NUCLEOTIDE SEQUENCE [LARGE SCALE GENOMIC DNA]</scope>
    <source>
        <strain evidence="2">ULC129bin1</strain>
    </source>
</reference>
<evidence type="ECO:0000313" key="3">
    <source>
        <dbReference type="Proteomes" id="UP000249354"/>
    </source>
</evidence>
<evidence type="ECO:0000313" key="2">
    <source>
        <dbReference type="EMBL" id="PZO15122.1"/>
    </source>
</evidence>
<gene>
    <name evidence="2" type="ORF">DCF25_14105</name>
</gene>
<sequence>MSNTQSVKRQLQKLKKAHSFVAPLVILPIILTLVTGTIYQAFDLTGNGDSVEWLLSLHKGNFGPLRLEVVYPFLNALGLLFMAITGGTMWLELRRIRQSGRRDA</sequence>
<proteinExistence type="predicted"/>
<reference evidence="3" key="1">
    <citation type="submission" date="2018-04" db="EMBL/GenBank/DDBJ databases">
        <authorList>
            <person name="Cornet L."/>
        </authorList>
    </citation>
    <scope>NUCLEOTIDE SEQUENCE [LARGE SCALE GENOMIC DNA]</scope>
</reference>
<accession>A0A2W4U2Q9</accession>
<evidence type="ECO:0008006" key="4">
    <source>
        <dbReference type="Google" id="ProtNLM"/>
    </source>
</evidence>
<organism evidence="2 3">
    <name type="scientific">Leptolyngbya foveolarum</name>
    <dbReference type="NCBI Taxonomy" id="47253"/>
    <lineage>
        <taxon>Bacteria</taxon>
        <taxon>Bacillati</taxon>
        <taxon>Cyanobacteriota</taxon>
        <taxon>Cyanophyceae</taxon>
        <taxon>Leptolyngbyales</taxon>
        <taxon>Leptolyngbyaceae</taxon>
        <taxon>Leptolyngbya group</taxon>
        <taxon>Leptolyngbya</taxon>
    </lineage>
</organism>
<name>A0A2W4U2Q9_9CYAN</name>
<protein>
    <recommendedName>
        <fullName evidence="4">Peptidase</fullName>
    </recommendedName>
</protein>